<name>A0A5D2ETH5_GOSDA</name>
<evidence type="ECO:0000259" key="2">
    <source>
        <dbReference type="Pfam" id="PF25014"/>
    </source>
</evidence>
<dbReference type="InterPro" id="IPR056888">
    <property type="entry name" value="NET2A-D/KIP1-like_dom"/>
</dbReference>
<dbReference type="Proteomes" id="UP000323506">
    <property type="component" value="Chromosome A11"/>
</dbReference>
<protein>
    <recommendedName>
        <fullName evidence="2">NET2A-D/KIP1-like alpha-helical domain-containing protein</fullName>
    </recommendedName>
</protein>
<keyword evidence="1" id="KW-0175">Coiled coil</keyword>
<dbReference type="Pfam" id="PF25014">
    <property type="entry name" value="NET2A"/>
    <property type="match status" value="1"/>
</dbReference>
<proteinExistence type="predicted"/>
<sequence>MQEKVDTLQDEFCEGKVIDEDEARNLMAATALKFCKDTLDHLQETQEKAVVEAEVEENRIKDARGKLDALKQVFLSNESSGEVSRIAEERAKKWSQN</sequence>
<feature type="coiled-coil region" evidence="1">
    <location>
        <begin position="39"/>
        <end position="73"/>
    </location>
</feature>
<evidence type="ECO:0000256" key="1">
    <source>
        <dbReference type="SAM" id="Coils"/>
    </source>
</evidence>
<organism evidence="3 4">
    <name type="scientific">Gossypium darwinii</name>
    <name type="common">Darwin's cotton</name>
    <name type="synonym">Gossypium barbadense var. darwinii</name>
    <dbReference type="NCBI Taxonomy" id="34276"/>
    <lineage>
        <taxon>Eukaryota</taxon>
        <taxon>Viridiplantae</taxon>
        <taxon>Streptophyta</taxon>
        <taxon>Embryophyta</taxon>
        <taxon>Tracheophyta</taxon>
        <taxon>Spermatophyta</taxon>
        <taxon>Magnoliopsida</taxon>
        <taxon>eudicotyledons</taxon>
        <taxon>Gunneridae</taxon>
        <taxon>Pentapetalae</taxon>
        <taxon>rosids</taxon>
        <taxon>malvids</taxon>
        <taxon>Malvales</taxon>
        <taxon>Malvaceae</taxon>
        <taxon>Malvoideae</taxon>
        <taxon>Gossypium</taxon>
    </lineage>
</organism>
<keyword evidence="4" id="KW-1185">Reference proteome</keyword>
<dbReference type="PANTHER" id="PTHR31631:SF0">
    <property type="entry name" value="PROTEIN NETWORKED 2D"/>
    <property type="match status" value="1"/>
</dbReference>
<reference evidence="3 4" key="1">
    <citation type="submission" date="2019-06" db="EMBL/GenBank/DDBJ databases">
        <title>WGS assembly of Gossypium darwinii.</title>
        <authorList>
            <person name="Chen Z.J."/>
            <person name="Sreedasyam A."/>
            <person name="Ando A."/>
            <person name="Song Q."/>
            <person name="De L."/>
            <person name="Hulse-Kemp A."/>
            <person name="Ding M."/>
            <person name="Ye W."/>
            <person name="Kirkbride R."/>
            <person name="Jenkins J."/>
            <person name="Plott C."/>
            <person name="Lovell J."/>
            <person name="Lin Y.-M."/>
            <person name="Vaughn R."/>
            <person name="Liu B."/>
            <person name="Li W."/>
            <person name="Simpson S."/>
            <person name="Scheffler B."/>
            <person name="Saski C."/>
            <person name="Grover C."/>
            <person name="Hu G."/>
            <person name="Conover J."/>
            <person name="Carlson J."/>
            <person name="Shu S."/>
            <person name="Boston L."/>
            <person name="Williams M."/>
            <person name="Peterson D."/>
            <person name="Mcgee K."/>
            <person name="Jones D."/>
            <person name="Wendel J."/>
            <person name="Stelly D."/>
            <person name="Grimwood J."/>
            <person name="Schmutz J."/>
        </authorList>
    </citation>
    <scope>NUCLEOTIDE SEQUENCE [LARGE SCALE GENOMIC DNA]</scope>
    <source>
        <strain evidence="3">1808015.09</strain>
    </source>
</reference>
<dbReference type="AlphaFoldDB" id="A0A5D2ETH5"/>
<evidence type="ECO:0000313" key="4">
    <source>
        <dbReference type="Proteomes" id="UP000323506"/>
    </source>
</evidence>
<evidence type="ECO:0000313" key="3">
    <source>
        <dbReference type="EMBL" id="TYG96421.1"/>
    </source>
</evidence>
<gene>
    <name evidence="3" type="ORF">ES288_A11G349200v1</name>
</gene>
<accession>A0A5D2ETH5</accession>
<dbReference type="PANTHER" id="PTHR31631">
    <property type="entry name" value="PROTEIN NETWORKED 2D"/>
    <property type="match status" value="1"/>
</dbReference>
<feature type="domain" description="NET2A-D/KIP1-like alpha-helical" evidence="2">
    <location>
        <begin position="8"/>
        <end position="88"/>
    </location>
</feature>
<dbReference type="EMBL" id="CM017698">
    <property type="protein sequence ID" value="TYG96421.1"/>
    <property type="molecule type" value="Genomic_DNA"/>
</dbReference>